<dbReference type="PROSITE" id="PS50005">
    <property type="entry name" value="TPR"/>
    <property type="match status" value="1"/>
</dbReference>
<keyword evidence="3" id="KW-1185">Reference proteome</keyword>
<feature type="repeat" description="TPR" evidence="1">
    <location>
        <begin position="626"/>
        <end position="659"/>
    </location>
</feature>
<evidence type="ECO:0000313" key="3">
    <source>
        <dbReference type="Proteomes" id="UP001448207"/>
    </source>
</evidence>
<evidence type="ECO:0000313" key="2">
    <source>
        <dbReference type="EMBL" id="KAL0075913.1"/>
    </source>
</evidence>
<sequence>MFRQLTYITRRTNSSIKHANTTNTATYLYPETIKSNSGQPFDIWLAEAHHGLDAFLDDQINDAQAIFQQSAAESSFHAVGCAFIAYIEAISTLEPEKIQLALYQISSAECLVKQSAKDVHKQSSKPTTVQKGNFVPVYAENGPEEPVCISFSSPGSTYSSPFKPDQAASIQHKLLELNCMLMYATLQLLRDNWVGYIKSAYKLRTAYKTYEHLFHLITGLKPREYASRLQKTGETPSDHSNPQSTLSERHCTSCMLSALSDSTDSSLCTKTSMIGAMPCTHPRLPTENQDSVDPTQADSMIKSGIFFGIGAFSLIFSLLPPKGFHSSRVFAIDVLQQSYETKGLYGDLSGFFVLSYYSSLSFFGHNRLLPHSLKSEDTRNMLDQLKEKHPRGKLWDLLDGRMVRMEGNTEKSVDLLRDARRRNCAWYTAGTPGKNKIDKWYGFDFGLSATDKNMQHGATISDFGQFQMLAIHEMGWGQIFLGNHFQASETFFRLETMNLGSSIFYHYIASCCMFADGSYDKAALEFQQIPSLIEQKRRGGRKVLRKERFSERRIERWIERAQEMEPRSILNGTSLRRAVFLEPLWELIYLWNGFSLLKPAALTALYNCMETCMVRHQKILTLSEIALLYLMLGVVTRELGNYNYAEDCLRKSIALETKLTEDRWVISFSYYESAILYCLRDNIAKDNQTIDGTELIRILHCRSIAPLTEKDSSGSKMSGQEGIDWGTRLHIRWQLLLERLERS</sequence>
<evidence type="ECO:0000256" key="1">
    <source>
        <dbReference type="PROSITE-ProRule" id="PRU00339"/>
    </source>
</evidence>
<dbReference type="Gene3D" id="1.25.40.10">
    <property type="entry name" value="Tetratricopeptide repeat domain"/>
    <property type="match status" value="1"/>
</dbReference>
<accession>A0ABR3AJC3</accession>
<dbReference type="PANTHER" id="PTHR31859">
    <property type="entry name" value="TETRATRICOPEPTIDE REPEAT PROTEIN 39 FAMILY MEMBER"/>
    <property type="match status" value="1"/>
</dbReference>
<dbReference type="InterPro" id="IPR019412">
    <property type="entry name" value="IML2/TPR_39"/>
</dbReference>
<proteinExistence type="predicted"/>
<comment type="caution">
    <text evidence="2">The sequence shown here is derived from an EMBL/GenBank/DDBJ whole genome shotgun (WGS) entry which is preliminary data.</text>
</comment>
<dbReference type="EMBL" id="JBCLYO010000033">
    <property type="protein sequence ID" value="KAL0075913.1"/>
    <property type="molecule type" value="Genomic_DNA"/>
</dbReference>
<evidence type="ECO:0008006" key="4">
    <source>
        <dbReference type="Google" id="ProtNLM"/>
    </source>
</evidence>
<dbReference type="InterPro" id="IPR011990">
    <property type="entry name" value="TPR-like_helical_dom_sf"/>
</dbReference>
<dbReference type="PANTHER" id="PTHR31859:SF1">
    <property type="entry name" value="TETRATRICOPEPTIDE REPEAT PROTEIN 39C"/>
    <property type="match status" value="1"/>
</dbReference>
<name>A0ABR3AJC3_PHYBL</name>
<dbReference type="Pfam" id="PF10300">
    <property type="entry name" value="Iml2-TPR_39"/>
    <property type="match status" value="2"/>
</dbReference>
<dbReference type="SUPFAM" id="SSF48452">
    <property type="entry name" value="TPR-like"/>
    <property type="match status" value="1"/>
</dbReference>
<dbReference type="Proteomes" id="UP001448207">
    <property type="component" value="Unassembled WGS sequence"/>
</dbReference>
<protein>
    <recommendedName>
        <fullName evidence="4">Inclusion body clearance protein IML2</fullName>
    </recommendedName>
</protein>
<keyword evidence="1" id="KW-0802">TPR repeat</keyword>
<reference evidence="2 3" key="1">
    <citation type="submission" date="2024-04" db="EMBL/GenBank/DDBJ databases">
        <title>Symmetric and asymmetric DNA N6-adenine methylation regulates different biological responses in Mucorales.</title>
        <authorList>
            <consortium name="Lawrence Berkeley National Laboratory"/>
            <person name="Lax C."/>
            <person name="Mondo S.J."/>
            <person name="Osorio-Concepcion M."/>
            <person name="Muszewska A."/>
            <person name="Corrochano-Luque M."/>
            <person name="Gutierrez G."/>
            <person name="Riley R."/>
            <person name="Lipzen A."/>
            <person name="Guo J."/>
            <person name="Hundley H."/>
            <person name="Amirebrahimi M."/>
            <person name="Ng V."/>
            <person name="Lorenzo-Gutierrez D."/>
            <person name="Binder U."/>
            <person name="Yang J."/>
            <person name="Song Y."/>
            <person name="Canovas D."/>
            <person name="Navarro E."/>
            <person name="Freitag M."/>
            <person name="Gabaldon T."/>
            <person name="Grigoriev I.V."/>
            <person name="Corrochano L.M."/>
            <person name="Nicolas F.E."/>
            <person name="Garre V."/>
        </authorList>
    </citation>
    <scope>NUCLEOTIDE SEQUENCE [LARGE SCALE GENOMIC DNA]</scope>
    <source>
        <strain evidence="2 3">L51</strain>
    </source>
</reference>
<gene>
    <name evidence="2" type="ORF">J3Q64DRAFT_1685103</name>
</gene>
<dbReference type="InterPro" id="IPR019734">
    <property type="entry name" value="TPR_rpt"/>
</dbReference>
<organism evidence="2 3">
    <name type="scientific">Phycomyces blakesleeanus</name>
    <dbReference type="NCBI Taxonomy" id="4837"/>
    <lineage>
        <taxon>Eukaryota</taxon>
        <taxon>Fungi</taxon>
        <taxon>Fungi incertae sedis</taxon>
        <taxon>Mucoromycota</taxon>
        <taxon>Mucoromycotina</taxon>
        <taxon>Mucoromycetes</taxon>
        <taxon>Mucorales</taxon>
        <taxon>Phycomycetaceae</taxon>
        <taxon>Phycomyces</taxon>
    </lineage>
</organism>